<feature type="domain" description="Flagellar basal-body/hook protein C-terminal" evidence="7">
    <location>
        <begin position="202"/>
        <end position="239"/>
    </location>
</feature>
<dbReference type="RefSeq" id="WP_074200894.1">
    <property type="nucleotide sequence ID" value="NZ_FSRE01000001.1"/>
</dbReference>
<evidence type="ECO:0000256" key="4">
    <source>
        <dbReference type="ARBA" id="ARBA00038560"/>
    </source>
</evidence>
<keyword evidence="9" id="KW-0969">Cilium</keyword>
<evidence type="ECO:0000259" key="7">
    <source>
        <dbReference type="Pfam" id="PF06429"/>
    </source>
</evidence>
<dbReference type="GO" id="GO:0030694">
    <property type="term" value="C:bacterial-type flagellum basal body, rod"/>
    <property type="evidence" value="ECO:0007669"/>
    <property type="project" value="UniProtKB-UniRule"/>
</dbReference>
<organism evidence="9 10">
    <name type="scientific">Sulfurivirga caldicuralii</name>
    <dbReference type="NCBI Taxonomy" id="364032"/>
    <lineage>
        <taxon>Bacteria</taxon>
        <taxon>Pseudomonadati</taxon>
        <taxon>Pseudomonadota</taxon>
        <taxon>Gammaproteobacteria</taxon>
        <taxon>Thiotrichales</taxon>
        <taxon>Piscirickettsiaceae</taxon>
        <taxon>Sulfurivirga</taxon>
    </lineage>
</organism>
<protein>
    <recommendedName>
        <fullName evidence="5 6">Flagellar basal-body rod protein FlgF</fullName>
    </recommendedName>
</protein>
<dbReference type="PANTHER" id="PTHR30435:SF18">
    <property type="entry name" value="FLAGELLAR BASAL-BODY ROD PROTEIN FLGF"/>
    <property type="match status" value="1"/>
</dbReference>
<keyword evidence="3 6" id="KW-0975">Bacterial flagellum</keyword>
<dbReference type="InterPro" id="IPR053967">
    <property type="entry name" value="LlgE_F_G-like_D1"/>
</dbReference>
<gene>
    <name evidence="9" type="ORF">SAMN05443662_0609</name>
</gene>
<comment type="similarity">
    <text evidence="2 6">Belongs to the flagella basal body rod proteins family.</text>
</comment>
<dbReference type="NCBIfam" id="TIGR03506">
    <property type="entry name" value="FlgEFG_subfam"/>
    <property type="match status" value="1"/>
</dbReference>
<comment type="subcellular location">
    <subcellularLocation>
        <location evidence="1 6">Bacterial flagellum basal body</location>
    </subcellularLocation>
</comment>
<keyword evidence="9" id="KW-0282">Flagellum</keyword>
<comment type="subunit">
    <text evidence="4 6">The basal body constitutes a major portion of the flagellar organelle and consists of five rings (E,L,P,S, and M) mounted on a central rod. The rod consists of about 26 subunits of FlgG in the distal portion, and FlgB, FlgC and FlgF are thought to build up the proximal portion of the rod with about 6 subunits each.</text>
</comment>
<dbReference type="InterPro" id="IPR037925">
    <property type="entry name" value="FlgE/F/G-like"/>
</dbReference>
<evidence type="ECO:0000259" key="8">
    <source>
        <dbReference type="Pfam" id="PF22692"/>
    </source>
</evidence>
<accession>A0A1N6E5K0</accession>
<dbReference type="InterPro" id="IPR020013">
    <property type="entry name" value="Flagellar_FlgE/F/G"/>
</dbReference>
<evidence type="ECO:0000313" key="9">
    <source>
        <dbReference type="EMBL" id="SIN78335.1"/>
    </source>
</evidence>
<dbReference type="OrthoDB" id="9804559at2"/>
<proteinExistence type="inferred from homology"/>
<dbReference type="SUPFAM" id="SSF117143">
    <property type="entry name" value="Flagellar hook protein flgE"/>
    <property type="match status" value="1"/>
</dbReference>
<evidence type="ECO:0000256" key="1">
    <source>
        <dbReference type="ARBA" id="ARBA00004117"/>
    </source>
</evidence>
<reference evidence="9 10" key="1">
    <citation type="submission" date="2016-11" db="EMBL/GenBank/DDBJ databases">
        <authorList>
            <person name="Jaros S."/>
            <person name="Januszkiewicz K."/>
            <person name="Wedrychowicz H."/>
        </authorList>
    </citation>
    <scope>NUCLEOTIDE SEQUENCE [LARGE SCALE GENOMIC DNA]</scope>
    <source>
        <strain evidence="9 10">DSM 17737</strain>
    </source>
</reference>
<dbReference type="NCBIfam" id="NF009280">
    <property type="entry name" value="PRK12640.1"/>
    <property type="match status" value="1"/>
</dbReference>
<evidence type="ECO:0000256" key="2">
    <source>
        <dbReference type="ARBA" id="ARBA00009677"/>
    </source>
</evidence>
<dbReference type="STRING" id="364032.SAMN05443662_0609"/>
<keyword evidence="10" id="KW-1185">Reference proteome</keyword>
<dbReference type="InterPro" id="IPR010930">
    <property type="entry name" value="Flg_bb/hook_C_dom"/>
</dbReference>
<dbReference type="AlphaFoldDB" id="A0A1N6E5K0"/>
<dbReference type="PANTHER" id="PTHR30435">
    <property type="entry name" value="FLAGELLAR PROTEIN"/>
    <property type="match status" value="1"/>
</dbReference>
<evidence type="ECO:0000256" key="6">
    <source>
        <dbReference type="RuleBase" id="RU362116"/>
    </source>
</evidence>
<dbReference type="Proteomes" id="UP000198461">
    <property type="component" value="Unassembled WGS sequence"/>
</dbReference>
<feature type="domain" description="Flagellar hook protein FlgE/F/G-like D1" evidence="8">
    <location>
        <begin position="84"/>
        <end position="145"/>
    </location>
</feature>
<sequence>MDRMVYIAMSGAKEVMLAQANNANNLANATTDGFKKDFNQFRAMHVEGPGWDDRAYALDERPATDFTPGPVKVTGRDLDVVVPNGFLAIQAPDGTEAYTRTASMSVLENGDLVDAHGNPILNITGAPIFLPPYRKIDIGQDGTISIVPADAPNNNPVVVDQLRMVSPNVKDLEKGLDGYIRLKPGVLQGEEGLVRADLHLIKGALEGSNVNVAEALTTMLALSRKYEMQVKMMQTAKQHAAESDKLLRLS</sequence>
<name>A0A1N6E5K0_9GAMM</name>
<keyword evidence="9" id="KW-0966">Cell projection</keyword>
<dbReference type="Pfam" id="PF22692">
    <property type="entry name" value="LlgE_F_G_D1"/>
    <property type="match status" value="1"/>
</dbReference>
<evidence type="ECO:0000313" key="10">
    <source>
        <dbReference type="Proteomes" id="UP000198461"/>
    </source>
</evidence>
<dbReference type="EMBL" id="FSRE01000001">
    <property type="protein sequence ID" value="SIN78335.1"/>
    <property type="molecule type" value="Genomic_DNA"/>
</dbReference>
<evidence type="ECO:0000256" key="3">
    <source>
        <dbReference type="ARBA" id="ARBA00023143"/>
    </source>
</evidence>
<dbReference type="Pfam" id="PF06429">
    <property type="entry name" value="Flg_bbr_C"/>
    <property type="match status" value="1"/>
</dbReference>
<evidence type="ECO:0000256" key="5">
    <source>
        <dbReference type="ARBA" id="ARBA00040228"/>
    </source>
</evidence>
<dbReference type="GO" id="GO:0071978">
    <property type="term" value="P:bacterial-type flagellum-dependent swarming motility"/>
    <property type="evidence" value="ECO:0007669"/>
    <property type="project" value="TreeGrafter"/>
</dbReference>